<dbReference type="Gene3D" id="1.25.40.10">
    <property type="entry name" value="Tetratricopeptide repeat domain"/>
    <property type="match status" value="1"/>
</dbReference>
<evidence type="ECO:0000256" key="4">
    <source>
        <dbReference type="PROSITE-ProRule" id="PRU00339"/>
    </source>
</evidence>
<dbReference type="EMBL" id="CANHGI010000001">
    <property type="protein sequence ID" value="CAI5440153.1"/>
    <property type="molecule type" value="Genomic_DNA"/>
</dbReference>
<dbReference type="GO" id="GO:0005737">
    <property type="term" value="C:cytoplasm"/>
    <property type="evidence" value="ECO:0007669"/>
    <property type="project" value="TreeGrafter"/>
</dbReference>
<dbReference type="SUPFAM" id="SSF48452">
    <property type="entry name" value="TPR-like"/>
    <property type="match status" value="1"/>
</dbReference>
<proteinExistence type="inferred from homology"/>
<dbReference type="PANTHER" id="PTHR12558:SF13">
    <property type="entry name" value="CELL DIVISION CYCLE PROTEIN 27 HOMOLOG"/>
    <property type="match status" value="1"/>
</dbReference>
<protein>
    <recommendedName>
        <fullName evidence="3">Cell division cycle protein 27 homolog</fullName>
    </recommendedName>
</protein>
<evidence type="ECO:0000313" key="6">
    <source>
        <dbReference type="EMBL" id="CAI5440153.1"/>
    </source>
</evidence>
<dbReference type="SMART" id="SM00028">
    <property type="entry name" value="TPR"/>
    <property type="match status" value="4"/>
</dbReference>
<evidence type="ECO:0000313" key="7">
    <source>
        <dbReference type="Proteomes" id="UP001152747"/>
    </source>
</evidence>
<feature type="repeat" description="TPR" evidence="4">
    <location>
        <begin position="134"/>
        <end position="167"/>
    </location>
</feature>
<sequence>MDRKVIANSSMARLLLGRTCFEQGEYGECRTILDELHKRRPWRVEGTELLSTSLWHLQDTHGLSALAQTLTSENRERAESWCAAAIECMERAIQLDKRFAYAYTLLAHELIVQDELDKAAGAFKSALLLSPRDYRAWYGLGLVHLKKEQNSVAQTNIQKAISINPTNRAMLCTLSNLEQQRGKSEKALKLIDKALELNPTDLACRFNRARLLYEAKRNDECLVELNRLKASSPDEAVVFHLLARVHRRMGSSHLSLLNYSWAAELDPRSDQNLGGGSNGGGNGSGTGGSGAATSSGIGNFGGLSRDDEDDEEYDDDDDDGQYSA</sequence>
<accession>A0A9P1MVB7</accession>
<feature type="region of interest" description="Disordered" evidence="5">
    <location>
        <begin position="270"/>
        <end position="324"/>
    </location>
</feature>
<dbReference type="GO" id="GO:0005680">
    <property type="term" value="C:anaphase-promoting complex"/>
    <property type="evidence" value="ECO:0007669"/>
    <property type="project" value="TreeGrafter"/>
</dbReference>
<dbReference type="Pfam" id="PF13432">
    <property type="entry name" value="TPR_16"/>
    <property type="match status" value="1"/>
</dbReference>
<dbReference type="InterPro" id="IPR019734">
    <property type="entry name" value="TPR_rpt"/>
</dbReference>
<evidence type="ECO:0000256" key="5">
    <source>
        <dbReference type="SAM" id="MobiDB-lite"/>
    </source>
</evidence>
<gene>
    <name evidence="6" type="ORF">CAMP_LOCUS2790</name>
</gene>
<name>A0A9P1MVB7_9PELO</name>
<dbReference type="GO" id="GO:0016567">
    <property type="term" value="P:protein ubiquitination"/>
    <property type="evidence" value="ECO:0007669"/>
    <property type="project" value="TreeGrafter"/>
</dbReference>
<dbReference type="OrthoDB" id="329563at2759"/>
<dbReference type="GO" id="GO:0051301">
    <property type="term" value="P:cell division"/>
    <property type="evidence" value="ECO:0007669"/>
    <property type="project" value="TreeGrafter"/>
</dbReference>
<dbReference type="PROSITE" id="PS50005">
    <property type="entry name" value="TPR"/>
    <property type="match status" value="3"/>
</dbReference>
<comment type="similarity">
    <text evidence="2">Belongs to the APC3/CDC27 family.</text>
</comment>
<reference evidence="6" key="1">
    <citation type="submission" date="2022-11" db="EMBL/GenBank/DDBJ databases">
        <authorList>
            <person name="Kikuchi T."/>
        </authorList>
    </citation>
    <scope>NUCLEOTIDE SEQUENCE</scope>
    <source>
        <strain evidence="6">PS1010</strain>
    </source>
</reference>
<comment type="caution">
    <text evidence="6">The sequence shown here is derived from an EMBL/GenBank/DDBJ whole genome shotgun (WGS) entry which is preliminary data.</text>
</comment>
<dbReference type="GO" id="GO:0031145">
    <property type="term" value="P:anaphase-promoting complex-dependent catabolic process"/>
    <property type="evidence" value="ECO:0007669"/>
    <property type="project" value="TreeGrafter"/>
</dbReference>
<dbReference type="GO" id="GO:0007091">
    <property type="term" value="P:metaphase/anaphase transition of mitotic cell cycle"/>
    <property type="evidence" value="ECO:0007669"/>
    <property type="project" value="TreeGrafter"/>
</dbReference>
<organism evidence="6 7">
    <name type="scientific">Caenorhabditis angaria</name>
    <dbReference type="NCBI Taxonomy" id="860376"/>
    <lineage>
        <taxon>Eukaryota</taxon>
        <taxon>Metazoa</taxon>
        <taxon>Ecdysozoa</taxon>
        <taxon>Nematoda</taxon>
        <taxon>Chromadorea</taxon>
        <taxon>Rhabditida</taxon>
        <taxon>Rhabditina</taxon>
        <taxon>Rhabditomorpha</taxon>
        <taxon>Rhabditoidea</taxon>
        <taxon>Rhabditidae</taxon>
        <taxon>Peloderinae</taxon>
        <taxon>Caenorhabditis</taxon>
    </lineage>
</organism>
<keyword evidence="7" id="KW-1185">Reference proteome</keyword>
<feature type="compositionally biased region" description="Gly residues" evidence="5">
    <location>
        <begin position="273"/>
        <end position="290"/>
    </location>
</feature>
<dbReference type="AlphaFoldDB" id="A0A9P1MVB7"/>
<dbReference type="Pfam" id="PF14559">
    <property type="entry name" value="TPR_19"/>
    <property type="match status" value="1"/>
</dbReference>
<dbReference type="InterPro" id="IPR011990">
    <property type="entry name" value="TPR-like_helical_dom_sf"/>
</dbReference>
<evidence type="ECO:0000256" key="3">
    <source>
        <dbReference type="ARBA" id="ARBA00039307"/>
    </source>
</evidence>
<feature type="repeat" description="TPR" evidence="4">
    <location>
        <begin position="100"/>
        <end position="133"/>
    </location>
</feature>
<keyword evidence="1 4" id="KW-0802">TPR repeat</keyword>
<feature type="repeat" description="TPR" evidence="4">
    <location>
        <begin position="168"/>
        <end position="201"/>
    </location>
</feature>
<evidence type="ECO:0000256" key="2">
    <source>
        <dbReference type="ARBA" id="ARBA00038210"/>
    </source>
</evidence>
<evidence type="ECO:0000256" key="1">
    <source>
        <dbReference type="ARBA" id="ARBA00022803"/>
    </source>
</evidence>
<feature type="compositionally biased region" description="Acidic residues" evidence="5">
    <location>
        <begin position="306"/>
        <end position="324"/>
    </location>
</feature>
<dbReference type="Proteomes" id="UP001152747">
    <property type="component" value="Unassembled WGS sequence"/>
</dbReference>
<dbReference type="PANTHER" id="PTHR12558">
    <property type="entry name" value="CELL DIVISION CYCLE 16,23,27"/>
    <property type="match status" value="1"/>
</dbReference>